<feature type="domain" description="Pyruvate phosphate dikinase AMP/ATP-binding" evidence="16">
    <location>
        <begin position="361"/>
        <end position="406"/>
    </location>
</feature>
<dbReference type="GO" id="GO:0046872">
    <property type="term" value="F:metal ion binding"/>
    <property type="evidence" value="ECO:0007669"/>
    <property type="project" value="UniProtKB-KW"/>
</dbReference>
<dbReference type="AlphaFoldDB" id="A0A1B9F669"/>
<name>A0A1B9F669_9BACT</name>
<evidence type="ECO:0000256" key="12">
    <source>
        <dbReference type="ARBA" id="ARBA00022842"/>
    </source>
</evidence>
<dbReference type="Proteomes" id="UP000093080">
    <property type="component" value="Unassembled WGS sequence"/>
</dbReference>
<keyword evidence="7" id="KW-0808">Transferase</keyword>
<dbReference type="OrthoDB" id="9760711at2"/>
<evidence type="ECO:0000256" key="4">
    <source>
        <dbReference type="ARBA" id="ARBA00007837"/>
    </source>
</evidence>
<dbReference type="STRING" id="1156395.DBT_1163"/>
<comment type="caution">
    <text evidence="17">The sequence shown here is derived from an EMBL/GenBank/DDBJ whole genome shotgun (WGS) entry which is preliminary data.</text>
</comment>
<evidence type="ECO:0000256" key="7">
    <source>
        <dbReference type="ARBA" id="ARBA00022679"/>
    </source>
</evidence>
<dbReference type="Gene3D" id="3.30.470.20">
    <property type="entry name" value="ATP-grasp fold, B domain"/>
    <property type="match status" value="1"/>
</dbReference>
<evidence type="ECO:0000256" key="10">
    <source>
        <dbReference type="ARBA" id="ARBA00022777"/>
    </source>
</evidence>
<feature type="domain" description="Pyruvate phosphate dikinase AMP/ATP-binding" evidence="16">
    <location>
        <begin position="129"/>
        <end position="339"/>
    </location>
</feature>
<organism evidence="17 18">
    <name type="scientific">Dissulfuribacter thermophilus</name>
    <dbReference type="NCBI Taxonomy" id="1156395"/>
    <lineage>
        <taxon>Bacteria</taxon>
        <taxon>Pseudomonadati</taxon>
        <taxon>Thermodesulfobacteriota</taxon>
        <taxon>Dissulfuribacteria</taxon>
        <taxon>Dissulfuribacterales</taxon>
        <taxon>Dissulfuribacteraceae</taxon>
        <taxon>Dissulfuribacter</taxon>
    </lineage>
</organism>
<evidence type="ECO:0000256" key="11">
    <source>
        <dbReference type="ARBA" id="ARBA00022840"/>
    </source>
</evidence>
<evidence type="ECO:0000256" key="3">
    <source>
        <dbReference type="ARBA" id="ARBA00004742"/>
    </source>
</evidence>
<evidence type="ECO:0000259" key="16">
    <source>
        <dbReference type="Pfam" id="PF01326"/>
    </source>
</evidence>
<keyword evidence="9" id="KW-0547">Nucleotide-binding</keyword>
<dbReference type="InterPro" id="IPR002192">
    <property type="entry name" value="PPDK_AMP/ATP-bd"/>
</dbReference>
<reference evidence="17 18" key="1">
    <citation type="submission" date="2016-06" db="EMBL/GenBank/DDBJ databases">
        <title>Respiratory ammonification of nitrate coupled to the oxidation of elemental sulfur in deep-sea autotrophic thermophilic bacteria.</title>
        <authorList>
            <person name="Slobodkina G.B."/>
            <person name="Mardanov A.V."/>
            <person name="Ravin N.V."/>
            <person name="Frolova A.A."/>
            <person name="Viryasiv M.B."/>
            <person name="Chernyh N.A."/>
            <person name="Bonch-Osmolovskaya E.A."/>
            <person name="Slobodkin A.I."/>
        </authorList>
    </citation>
    <scope>NUCLEOTIDE SEQUENCE [LARGE SCALE GENOMIC DNA]</scope>
    <source>
        <strain evidence="17 18">S69</strain>
    </source>
</reference>
<comment type="similarity">
    <text evidence="4">Belongs to the PEP-utilizing enzyme family.</text>
</comment>
<evidence type="ECO:0000256" key="13">
    <source>
        <dbReference type="ARBA" id="ARBA00033470"/>
    </source>
</evidence>
<feature type="domain" description="PEP-utilising enzyme mobile" evidence="15">
    <location>
        <begin position="450"/>
        <end position="515"/>
    </location>
</feature>
<proteinExistence type="inferred from homology"/>
<dbReference type="InterPro" id="IPR006319">
    <property type="entry name" value="PEP_synth"/>
</dbReference>
<evidence type="ECO:0000259" key="15">
    <source>
        <dbReference type="Pfam" id="PF00391"/>
    </source>
</evidence>
<comment type="catalytic activity">
    <reaction evidence="14">
        <text>pyruvate + ATP + H2O = phosphoenolpyruvate + AMP + phosphate + 2 H(+)</text>
        <dbReference type="Rhea" id="RHEA:11364"/>
        <dbReference type="ChEBI" id="CHEBI:15361"/>
        <dbReference type="ChEBI" id="CHEBI:15377"/>
        <dbReference type="ChEBI" id="CHEBI:15378"/>
        <dbReference type="ChEBI" id="CHEBI:30616"/>
        <dbReference type="ChEBI" id="CHEBI:43474"/>
        <dbReference type="ChEBI" id="CHEBI:58702"/>
        <dbReference type="ChEBI" id="CHEBI:456215"/>
        <dbReference type="EC" id="2.7.9.2"/>
    </reaction>
</comment>
<evidence type="ECO:0000313" key="18">
    <source>
        <dbReference type="Proteomes" id="UP000093080"/>
    </source>
</evidence>
<dbReference type="PANTHER" id="PTHR43030:SF1">
    <property type="entry name" value="PHOSPHOENOLPYRUVATE SYNTHASE"/>
    <property type="match status" value="1"/>
</dbReference>
<dbReference type="EC" id="2.7.9.2" evidence="5"/>
<keyword evidence="11" id="KW-0067">ATP-binding</keyword>
<dbReference type="UniPathway" id="UPA00138"/>
<dbReference type="InterPro" id="IPR013815">
    <property type="entry name" value="ATP_grasp_subdomain_1"/>
</dbReference>
<keyword evidence="12" id="KW-0460">Magnesium</keyword>
<dbReference type="GO" id="GO:0006094">
    <property type="term" value="P:gluconeogenesis"/>
    <property type="evidence" value="ECO:0007669"/>
    <property type="project" value="UniProtKB-UniPathway"/>
</dbReference>
<dbReference type="Gene3D" id="3.30.1490.20">
    <property type="entry name" value="ATP-grasp fold, A domain"/>
    <property type="match status" value="1"/>
</dbReference>
<dbReference type="InterPro" id="IPR008279">
    <property type="entry name" value="PEP-util_enz_mobile_dom"/>
</dbReference>
<keyword evidence="8" id="KW-0479">Metal-binding</keyword>
<accession>A0A1B9F669</accession>
<protein>
    <recommendedName>
        <fullName evidence="6">Phosphoenolpyruvate synthase</fullName>
        <ecNumber evidence="5">2.7.9.2</ecNumber>
    </recommendedName>
    <alternativeName>
        <fullName evidence="13">Pyruvate, water dikinase</fullName>
    </alternativeName>
</protein>
<evidence type="ECO:0000313" key="17">
    <source>
        <dbReference type="EMBL" id="OCC15416.1"/>
    </source>
</evidence>
<keyword evidence="10" id="KW-0418">Kinase</keyword>
<keyword evidence="18" id="KW-1185">Reference proteome</keyword>
<evidence type="ECO:0000256" key="2">
    <source>
        <dbReference type="ARBA" id="ARBA00002988"/>
    </source>
</evidence>
<evidence type="ECO:0000256" key="6">
    <source>
        <dbReference type="ARBA" id="ARBA00021623"/>
    </source>
</evidence>
<keyword evidence="17" id="KW-0670">Pyruvate</keyword>
<gene>
    <name evidence="17" type="ORF">DBT_1163</name>
</gene>
<evidence type="ECO:0000256" key="1">
    <source>
        <dbReference type="ARBA" id="ARBA00001946"/>
    </source>
</evidence>
<evidence type="ECO:0000256" key="14">
    <source>
        <dbReference type="ARBA" id="ARBA00047700"/>
    </source>
</evidence>
<dbReference type="EMBL" id="MAGO01000005">
    <property type="protein sequence ID" value="OCC15416.1"/>
    <property type="molecule type" value="Genomic_DNA"/>
</dbReference>
<dbReference type="GO" id="GO:0008986">
    <property type="term" value="F:pyruvate, water dikinase activity"/>
    <property type="evidence" value="ECO:0007669"/>
    <property type="project" value="UniProtKB-EC"/>
</dbReference>
<dbReference type="PANTHER" id="PTHR43030">
    <property type="entry name" value="PHOSPHOENOLPYRUVATE SYNTHASE"/>
    <property type="match status" value="1"/>
</dbReference>
<comment type="function">
    <text evidence="2">Catalyzes the phosphorylation of pyruvate to phosphoenolpyruvate.</text>
</comment>
<evidence type="ECO:0000256" key="8">
    <source>
        <dbReference type="ARBA" id="ARBA00022723"/>
    </source>
</evidence>
<dbReference type="Gene3D" id="3.50.30.10">
    <property type="entry name" value="Phosphohistidine domain"/>
    <property type="match status" value="1"/>
</dbReference>
<dbReference type="InterPro" id="IPR036637">
    <property type="entry name" value="Phosphohistidine_dom_sf"/>
</dbReference>
<dbReference type="RefSeq" id="WP_067617469.1">
    <property type="nucleotide sequence ID" value="NZ_MAGO01000005.1"/>
</dbReference>
<dbReference type="GO" id="GO:0005524">
    <property type="term" value="F:ATP binding"/>
    <property type="evidence" value="ECO:0007669"/>
    <property type="project" value="UniProtKB-KW"/>
</dbReference>
<evidence type="ECO:0000256" key="9">
    <source>
        <dbReference type="ARBA" id="ARBA00022741"/>
    </source>
</evidence>
<dbReference type="SUPFAM" id="SSF52009">
    <property type="entry name" value="Phosphohistidine domain"/>
    <property type="match status" value="1"/>
</dbReference>
<evidence type="ECO:0000256" key="5">
    <source>
        <dbReference type="ARBA" id="ARBA00011996"/>
    </source>
</evidence>
<sequence>MSLPEFLRGLGRDIFDSALRFKKKYQIFIDLLSKDRRCHDLMAELQQMQDLIPPPEFSRLLKTYQSFSLELFGLIEDFTELCPKESENIRFFFTKLDKYCRFIIEPNRPVFDPPFCLSNEEVDEDSIGLIGGKAKGIYDLGQKVGVTVPRCAFVTTSAFFYILDQNNLMEPINEVLSKIDSKDPHSIELSSKKILSLFHDLRVPQSIIDVIEEKLPGSNTGLYALRSSASFEDSYFSFAGQYRSILNCKPSKIISSYLKVIESKYSPNAIFYRVNAGLADTDTPMAVIIMEMINPIVSGVAYSIDPDRIDSSLVRISVVDGPGDDLVGGKKIPFTIYAERGRPIFKDGSYPVRIMSSFESIMDLPLLVEKIEGFFGVPLDIEWCVDEKGTLYFLQARPLRVDKKHNFTWEKQRYVSERVPILEGGEHIYPGCAVGRVFIASGTQDLHRVPYGAILVSANAFPEFSQIIGRIKGIITERGAITSHLATVAREFKVPAIFGISGATKVLKTGDLITLYVEENKVFKGTSSDICKEVERQAKQEGISPIVSRLRALLSLITPLTLTDPDDPNFRPEGCRSLHDILRYCHERAMQTMFGLTKDSPSQRYVVKIRLPIPLSIYCLDLEGSALKKGIHKERQISLDEVPYDPLKVLLRGLCHPKIEWTDRHHFDWSAFDEMVLSGAFPTKRDSILFASFAIISKDYLNLNLKFGYHFTVVDCFCSEHLQSNYLSIKFAGGGGTEVGRMLRLRFIKEILESWGFSTGFKLEELSGRITGVGKEDLMDLLEKLGQLLGYTKLLDLHLTDEIRLKEAFQKFEEAFG</sequence>
<comment type="cofactor">
    <cofactor evidence="1">
        <name>Mg(2+)</name>
        <dbReference type="ChEBI" id="CHEBI:18420"/>
    </cofactor>
</comment>
<dbReference type="Pfam" id="PF01326">
    <property type="entry name" value="PPDK_N"/>
    <property type="match status" value="2"/>
</dbReference>
<dbReference type="SUPFAM" id="SSF56059">
    <property type="entry name" value="Glutathione synthetase ATP-binding domain-like"/>
    <property type="match status" value="1"/>
</dbReference>
<comment type="pathway">
    <text evidence="3">Carbohydrate biosynthesis; gluconeogenesis.</text>
</comment>
<dbReference type="Pfam" id="PF00391">
    <property type="entry name" value="PEP-utilizers"/>
    <property type="match status" value="1"/>
</dbReference>